<name>A0A2A9P1G8_9AGAR</name>
<dbReference type="InterPro" id="IPR029044">
    <property type="entry name" value="Nucleotide-diphossugar_trans"/>
</dbReference>
<dbReference type="AlphaFoldDB" id="A0A2A9P1G8"/>
<dbReference type="Pfam" id="PF01501">
    <property type="entry name" value="Glyco_transf_8"/>
    <property type="match status" value="1"/>
</dbReference>
<dbReference type="PANTHER" id="PTHR11183">
    <property type="entry name" value="GLYCOGENIN SUBFAMILY MEMBER"/>
    <property type="match status" value="1"/>
</dbReference>
<evidence type="ECO:0000313" key="2">
    <source>
        <dbReference type="Proteomes" id="UP000242287"/>
    </source>
</evidence>
<dbReference type="CDD" id="cd02537">
    <property type="entry name" value="GT8_Glycogenin"/>
    <property type="match status" value="1"/>
</dbReference>
<dbReference type="EMBL" id="KZ301969">
    <property type="protein sequence ID" value="PFH54590.1"/>
    <property type="molecule type" value="Genomic_DNA"/>
</dbReference>
<dbReference type="SUPFAM" id="SSF53448">
    <property type="entry name" value="Nucleotide-diphospho-sugar transferases"/>
    <property type="match status" value="1"/>
</dbReference>
<gene>
    <name evidence="1" type="ORF">AMATHDRAFT_72360</name>
</gene>
<dbReference type="InterPro" id="IPR050587">
    <property type="entry name" value="GNT1/Glycosyltrans_8"/>
</dbReference>
<accession>A0A2A9P1G8</accession>
<dbReference type="STRING" id="703135.A0A2A9P1G8"/>
<reference evidence="1 2" key="1">
    <citation type="submission" date="2014-02" db="EMBL/GenBank/DDBJ databases">
        <title>Transposable element dynamics among asymbiotic and ectomycorrhizal Amanita fungi.</title>
        <authorList>
            <consortium name="DOE Joint Genome Institute"/>
            <person name="Hess J."/>
            <person name="Skrede I."/>
            <person name="Wolfe B."/>
            <person name="LaButti K."/>
            <person name="Ohm R.A."/>
            <person name="Grigoriev I.V."/>
            <person name="Pringle A."/>
        </authorList>
    </citation>
    <scope>NUCLEOTIDE SEQUENCE [LARGE SCALE GENOMIC DNA]</scope>
    <source>
        <strain evidence="1 2">SKay4041</strain>
    </source>
</reference>
<protein>
    <submittedName>
        <fullName evidence="1">Glycosyltransferase family 8 protein</fullName>
    </submittedName>
</protein>
<dbReference type="Gene3D" id="3.90.550.10">
    <property type="entry name" value="Spore Coat Polysaccharide Biosynthesis Protein SpsA, Chain A"/>
    <property type="match status" value="1"/>
</dbReference>
<dbReference type="InterPro" id="IPR002495">
    <property type="entry name" value="Glyco_trans_8"/>
</dbReference>
<dbReference type="Proteomes" id="UP000242287">
    <property type="component" value="Unassembled WGS sequence"/>
</dbReference>
<keyword evidence="2" id="KW-1185">Reference proteome</keyword>
<proteinExistence type="predicted"/>
<dbReference type="OrthoDB" id="2014201at2759"/>
<organism evidence="1 2">
    <name type="scientific">Amanita thiersii Skay4041</name>
    <dbReference type="NCBI Taxonomy" id="703135"/>
    <lineage>
        <taxon>Eukaryota</taxon>
        <taxon>Fungi</taxon>
        <taxon>Dikarya</taxon>
        <taxon>Basidiomycota</taxon>
        <taxon>Agaricomycotina</taxon>
        <taxon>Agaricomycetes</taxon>
        <taxon>Agaricomycetidae</taxon>
        <taxon>Agaricales</taxon>
        <taxon>Pluteineae</taxon>
        <taxon>Amanitaceae</taxon>
        <taxon>Amanita</taxon>
    </lineage>
</organism>
<keyword evidence="1" id="KW-0808">Transferase</keyword>
<sequence length="291" mass="33347">MNPSKAAYVTLLTRKSYLPGALVLNHGLRAAQSMYPLVVMFTSSLSEDARDILLKQNIRLREVEPLNPKGGFELDEYERIVLLDCDMVIRKNMDELMNMDLARDEIAAVHVCACNPRKLPHYPADWIPENCAHSTVPHPTALPPAPANTAPRPYSQLNGGTVVLNPSKDTATAVYEFLNTCDKVPSFSFPDQDFLTVFFAGKWKPLPWYYNALKTMRHLHPNCWSDDEVRCVHYILPDKPWHMRITPSELYNKYGVLNSWWWEQFDMLRNEIDASNPEGWKLLASMVNQDP</sequence>
<evidence type="ECO:0000313" key="1">
    <source>
        <dbReference type="EMBL" id="PFH54590.1"/>
    </source>
</evidence>
<dbReference type="GO" id="GO:0016757">
    <property type="term" value="F:glycosyltransferase activity"/>
    <property type="evidence" value="ECO:0007669"/>
    <property type="project" value="InterPro"/>
</dbReference>